<comment type="caution">
    <text evidence="2">The sequence shown here is derived from an EMBL/GenBank/DDBJ whole genome shotgun (WGS) entry which is preliminary data.</text>
</comment>
<dbReference type="EMBL" id="CAMXCT030000644">
    <property type="protein sequence ID" value="CAL4768861.1"/>
    <property type="molecule type" value="Genomic_DNA"/>
</dbReference>
<keyword evidence="4" id="KW-1185">Reference proteome</keyword>
<dbReference type="InterPro" id="IPR002110">
    <property type="entry name" value="Ankyrin_rpt"/>
</dbReference>
<dbReference type="OrthoDB" id="71307at2759"/>
<proteinExistence type="predicted"/>
<feature type="repeat" description="ANK" evidence="1">
    <location>
        <begin position="31"/>
        <end position="65"/>
    </location>
</feature>
<evidence type="ECO:0000313" key="4">
    <source>
        <dbReference type="Proteomes" id="UP001152797"/>
    </source>
</evidence>
<protein>
    <submittedName>
        <fullName evidence="2">Uncharacterized protein</fullName>
    </submittedName>
</protein>
<evidence type="ECO:0000313" key="2">
    <source>
        <dbReference type="EMBL" id="CAI3981549.1"/>
    </source>
</evidence>
<evidence type="ECO:0000256" key="1">
    <source>
        <dbReference type="PROSITE-ProRule" id="PRU00023"/>
    </source>
</evidence>
<dbReference type="InterPro" id="IPR036770">
    <property type="entry name" value="Ankyrin_rpt-contain_sf"/>
</dbReference>
<dbReference type="PROSITE" id="PS50088">
    <property type="entry name" value="ANK_REPEAT"/>
    <property type="match status" value="1"/>
</dbReference>
<reference evidence="2" key="1">
    <citation type="submission" date="2022-10" db="EMBL/GenBank/DDBJ databases">
        <authorList>
            <person name="Chen Y."/>
            <person name="Dougan E. K."/>
            <person name="Chan C."/>
            <person name="Rhodes N."/>
            <person name="Thang M."/>
        </authorList>
    </citation>
    <scope>NUCLEOTIDE SEQUENCE</scope>
</reference>
<dbReference type="SMART" id="SM00248">
    <property type="entry name" value="ANK"/>
    <property type="match status" value="2"/>
</dbReference>
<organism evidence="2">
    <name type="scientific">Cladocopium goreaui</name>
    <dbReference type="NCBI Taxonomy" id="2562237"/>
    <lineage>
        <taxon>Eukaryota</taxon>
        <taxon>Sar</taxon>
        <taxon>Alveolata</taxon>
        <taxon>Dinophyceae</taxon>
        <taxon>Suessiales</taxon>
        <taxon>Symbiodiniaceae</taxon>
        <taxon>Cladocopium</taxon>
    </lineage>
</organism>
<dbReference type="SUPFAM" id="SSF48403">
    <property type="entry name" value="Ankyrin repeat"/>
    <property type="match status" value="1"/>
</dbReference>
<dbReference type="AlphaFoldDB" id="A0A9P1BXZ4"/>
<gene>
    <name evidence="2" type="ORF">C1SCF055_LOCUS9328</name>
</gene>
<reference evidence="3 4" key="2">
    <citation type="submission" date="2024-05" db="EMBL/GenBank/DDBJ databases">
        <authorList>
            <person name="Chen Y."/>
            <person name="Shah S."/>
            <person name="Dougan E. K."/>
            <person name="Thang M."/>
            <person name="Chan C."/>
        </authorList>
    </citation>
    <scope>NUCLEOTIDE SEQUENCE [LARGE SCALE GENOMIC DNA]</scope>
</reference>
<dbReference type="Proteomes" id="UP001152797">
    <property type="component" value="Unassembled WGS sequence"/>
</dbReference>
<sequence length="199" mass="21983">MPLTEAAELPCAHHGGDVCLGPGCCLSGVCQGRTALHLAANEVSGPSNIMRMLLEARASLMAKDVTGLTPMTLACQSNCQEAVAVLQSVMADQAEKFKDEAREEWNKFVFEIKALWESNKLKQVLEIQEQRFGKEDRDTLSTKIDLAAVLQQQHLCSAQGMKYKAWHREQLRGVSCACQFWLVMTINEAVEPSSKRSGE</sequence>
<name>A0A9P1BXZ4_9DINO</name>
<dbReference type="PROSITE" id="PS50297">
    <property type="entry name" value="ANK_REP_REGION"/>
    <property type="match status" value="1"/>
</dbReference>
<dbReference type="Pfam" id="PF12796">
    <property type="entry name" value="Ank_2"/>
    <property type="match status" value="1"/>
</dbReference>
<keyword evidence="1" id="KW-0040">ANK repeat</keyword>
<dbReference type="EMBL" id="CAMXCT020000644">
    <property type="protein sequence ID" value="CAL1134924.1"/>
    <property type="molecule type" value="Genomic_DNA"/>
</dbReference>
<dbReference type="Gene3D" id="1.25.40.20">
    <property type="entry name" value="Ankyrin repeat-containing domain"/>
    <property type="match status" value="1"/>
</dbReference>
<accession>A0A9P1BXZ4</accession>
<evidence type="ECO:0000313" key="3">
    <source>
        <dbReference type="EMBL" id="CAL4768861.1"/>
    </source>
</evidence>
<dbReference type="EMBL" id="CAMXCT010000644">
    <property type="protein sequence ID" value="CAI3981549.1"/>
    <property type="molecule type" value="Genomic_DNA"/>
</dbReference>